<sequence>MPTHAADAPKEGAPLSWYKCSPATPYIVSTPSSASALAYSSALLQLLAQYFGPPGLTISATPSGADAAANKYSLKAPRNNFAAHDWVIDKALSSYATLAWT</sequence>
<evidence type="ECO:0000313" key="2">
    <source>
        <dbReference type="Proteomes" id="UP000324767"/>
    </source>
</evidence>
<name>A0A5M8PHF0_9LECA</name>
<comment type="caution">
    <text evidence="1">The sequence shown here is derived from an EMBL/GenBank/DDBJ whole genome shotgun (WGS) entry which is preliminary data.</text>
</comment>
<dbReference type="AlphaFoldDB" id="A0A5M8PHF0"/>
<protein>
    <submittedName>
        <fullName evidence="1">Uncharacterized protein</fullName>
    </submittedName>
</protein>
<reference evidence="1 2" key="1">
    <citation type="submission" date="2019-09" db="EMBL/GenBank/DDBJ databases">
        <title>The hologenome of the rock-dwelling lichen Lasallia pustulata.</title>
        <authorList>
            <person name="Greshake Tzovaras B."/>
            <person name="Segers F."/>
            <person name="Bicker A."/>
            <person name="Dal Grande F."/>
            <person name="Otte J."/>
            <person name="Hankeln T."/>
            <person name="Schmitt I."/>
            <person name="Ebersberger I."/>
        </authorList>
    </citation>
    <scope>NUCLEOTIDE SEQUENCE [LARGE SCALE GENOMIC DNA]</scope>
    <source>
        <strain evidence="1">A1-1</strain>
    </source>
</reference>
<gene>
    <name evidence="1" type="ORF">FRX48_07098</name>
</gene>
<accession>A0A5M8PHF0</accession>
<dbReference type="Proteomes" id="UP000324767">
    <property type="component" value="Unassembled WGS sequence"/>
</dbReference>
<evidence type="ECO:0000313" key="1">
    <source>
        <dbReference type="EMBL" id="KAA6408755.1"/>
    </source>
</evidence>
<dbReference type="OrthoDB" id="3519019at2759"/>
<organism evidence="1 2">
    <name type="scientific">Lasallia pustulata</name>
    <dbReference type="NCBI Taxonomy" id="136370"/>
    <lineage>
        <taxon>Eukaryota</taxon>
        <taxon>Fungi</taxon>
        <taxon>Dikarya</taxon>
        <taxon>Ascomycota</taxon>
        <taxon>Pezizomycotina</taxon>
        <taxon>Lecanoromycetes</taxon>
        <taxon>OSLEUM clade</taxon>
        <taxon>Umbilicariomycetidae</taxon>
        <taxon>Umbilicariales</taxon>
        <taxon>Umbilicariaceae</taxon>
        <taxon>Lasallia</taxon>
    </lineage>
</organism>
<dbReference type="EMBL" id="VXIT01000012">
    <property type="protein sequence ID" value="KAA6408755.1"/>
    <property type="molecule type" value="Genomic_DNA"/>
</dbReference>
<proteinExistence type="predicted"/>